<dbReference type="Proteomes" id="UP000192652">
    <property type="component" value="Unassembled WGS sequence"/>
</dbReference>
<dbReference type="EMBL" id="MSPX01000012">
    <property type="protein sequence ID" value="OQP85635.1"/>
    <property type="molecule type" value="Genomic_DNA"/>
</dbReference>
<dbReference type="SUPFAM" id="SSF53474">
    <property type="entry name" value="alpha/beta-Hydrolases"/>
    <property type="match status" value="1"/>
</dbReference>
<dbReference type="InterPro" id="IPR050266">
    <property type="entry name" value="AB_hydrolase_sf"/>
</dbReference>
<evidence type="ECO:0000313" key="3">
    <source>
        <dbReference type="EMBL" id="OQP85635.1"/>
    </source>
</evidence>
<feature type="domain" description="AB hydrolase-1" evidence="2">
    <location>
        <begin position="36"/>
        <end position="279"/>
    </location>
</feature>
<sequence length="298" mass="31662">MTVEDFSQAYQSRFVTRPEGIRLHLRDYAGPHDAAPVIVCLAGLTRNSRDFHLFAQQARAQARIIAIDSRGRGQSDPDPDPSRYTIETETDDVLAVLTALAIGRAAFIGTSRGGLILHRLVALRPELLSAVVLNDIGPEIPAPALCALIAGLTARSGETSYEAAADALRLAQADAFPALDAQDWQAMAQAIYRPDAATGGVVPDYDPALLTGFGGLTPDMVLPDLWQAFALFAPLPLMVVRGEHSAILPASVLEAMAQRHPATRSLIAPGQGHAPLLDRAEIAAPILDFLASATTPRA</sequence>
<evidence type="ECO:0000259" key="2">
    <source>
        <dbReference type="Pfam" id="PF00561"/>
    </source>
</evidence>
<keyword evidence="1" id="KW-0378">Hydrolase</keyword>
<evidence type="ECO:0000313" key="4">
    <source>
        <dbReference type="Proteomes" id="UP000192652"/>
    </source>
</evidence>
<dbReference type="InterPro" id="IPR029058">
    <property type="entry name" value="AB_hydrolase_fold"/>
</dbReference>
<comment type="caution">
    <text evidence="3">The sequence shown here is derived from an EMBL/GenBank/DDBJ whole genome shotgun (WGS) entry which is preliminary data.</text>
</comment>
<dbReference type="PANTHER" id="PTHR43798:SF31">
    <property type="entry name" value="AB HYDROLASE SUPERFAMILY PROTEIN YCLE"/>
    <property type="match status" value="1"/>
</dbReference>
<name>A0ABX3PBM3_9HYPH</name>
<dbReference type="Gene3D" id="3.40.50.1820">
    <property type="entry name" value="alpha/beta hydrolase"/>
    <property type="match status" value="1"/>
</dbReference>
<protein>
    <recommendedName>
        <fullName evidence="2">AB hydrolase-1 domain-containing protein</fullName>
    </recommendedName>
</protein>
<proteinExistence type="predicted"/>
<organism evidence="3 4">
    <name type="scientific">Xaviernesmea rhizosphaerae</name>
    <dbReference type="NCBI Taxonomy" id="1672749"/>
    <lineage>
        <taxon>Bacteria</taxon>
        <taxon>Pseudomonadati</taxon>
        <taxon>Pseudomonadota</taxon>
        <taxon>Alphaproteobacteria</taxon>
        <taxon>Hyphomicrobiales</taxon>
        <taxon>Rhizobiaceae</taxon>
        <taxon>Rhizobium/Agrobacterium group</taxon>
        <taxon>Xaviernesmea</taxon>
    </lineage>
</organism>
<evidence type="ECO:0000256" key="1">
    <source>
        <dbReference type="ARBA" id="ARBA00022801"/>
    </source>
</evidence>
<dbReference type="RefSeq" id="WP_081176663.1">
    <property type="nucleotide sequence ID" value="NZ_MSPX01000012.1"/>
</dbReference>
<dbReference type="Pfam" id="PF00561">
    <property type="entry name" value="Abhydrolase_1"/>
    <property type="match status" value="1"/>
</dbReference>
<gene>
    <name evidence="3" type="ORF">BTR14_14240</name>
</gene>
<dbReference type="InterPro" id="IPR000073">
    <property type="entry name" value="AB_hydrolase_1"/>
</dbReference>
<keyword evidence="4" id="KW-1185">Reference proteome</keyword>
<accession>A0ABX3PBM3</accession>
<dbReference type="PANTHER" id="PTHR43798">
    <property type="entry name" value="MONOACYLGLYCEROL LIPASE"/>
    <property type="match status" value="1"/>
</dbReference>
<reference evidence="3 4" key="1">
    <citation type="journal article" date="2017" name="Antonie Van Leeuwenhoek">
        <title>Rhizobium rhizosphaerae sp. nov., a novel species isolated from rice rhizosphere.</title>
        <authorList>
            <person name="Zhao J.J."/>
            <person name="Zhang J."/>
            <person name="Zhang R.J."/>
            <person name="Zhang C.W."/>
            <person name="Yin H.Q."/>
            <person name="Zhang X.X."/>
        </authorList>
    </citation>
    <scope>NUCLEOTIDE SEQUENCE [LARGE SCALE GENOMIC DNA]</scope>
    <source>
        <strain evidence="3 4">RD15</strain>
    </source>
</reference>